<feature type="transmembrane region" description="Helical" evidence="2">
    <location>
        <begin position="32"/>
        <end position="53"/>
    </location>
</feature>
<evidence type="ECO:0000313" key="3">
    <source>
        <dbReference type="EMBL" id="OUJ72291.1"/>
    </source>
</evidence>
<dbReference type="RefSeq" id="WP_245849681.1">
    <property type="nucleotide sequence ID" value="NZ_MTSE01000011.1"/>
</dbReference>
<accession>A0A243WC25</accession>
<dbReference type="EMBL" id="MTSE01000011">
    <property type="protein sequence ID" value="OUJ72291.1"/>
    <property type="molecule type" value="Genomic_DNA"/>
</dbReference>
<name>A0A243WC25_9BACT</name>
<proteinExistence type="predicted"/>
<dbReference type="AlphaFoldDB" id="A0A243WC25"/>
<feature type="compositionally biased region" description="Basic and acidic residues" evidence="1">
    <location>
        <begin position="415"/>
        <end position="430"/>
    </location>
</feature>
<reference evidence="3 4" key="1">
    <citation type="submission" date="2017-01" db="EMBL/GenBank/DDBJ databases">
        <title>A new Hymenobacter.</title>
        <authorList>
            <person name="Liang Y."/>
            <person name="Feng F."/>
        </authorList>
    </citation>
    <scope>NUCLEOTIDE SEQUENCE [LARGE SCALE GENOMIC DNA]</scope>
    <source>
        <strain evidence="3">MIMBbqt21</strain>
    </source>
</reference>
<feature type="transmembrane region" description="Helical" evidence="2">
    <location>
        <begin position="174"/>
        <end position="200"/>
    </location>
</feature>
<comment type="caution">
    <text evidence="3">The sequence shown here is derived from an EMBL/GenBank/DDBJ whole genome shotgun (WGS) entry which is preliminary data.</text>
</comment>
<feature type="transmembrane region" description="Helical" evidence="2">
    <location>
        <begin position="233"/>
        <end position="258"/>
    </location>
</feature>
<keyword evidence="2" id="KW-0812">Transmembrane</keyword>
<evidence type="ECO:0000313" key="4">
    <source>
        <dbReference type="Proteomes" id="UP000194873"/>
    </source>
</evidence>
<gene>
    <name evidence="3" type="ORF">BXP70_18710</name>
</gene>
<keyword evidence="4" id="KW-1185">Reference proteome</keyword>
<feature type="transmembrane region" description="Helical" evidence="2">
    <location>
        <begin position="279"/>
        <end position="298"/>
    </location>
</feature>
<keyword evidence="2" id="KW-0472">Membrane</keyword>
<organism evidence="3 4">
    <name type="scientific">Hymenobacter crusticola</name>
    <dbReference type="NCBI Taxonomy" id="1770526"/>
    <lineage>
        <taxon>Bacteria</taxon>
        <taxon>Pseudomonadati</taxon>
        <taxon>Bacteroidota</taxon>
        <taxon>Cytophagia</taxon>
        <taxon>Cytophagales</taxon>
        <taxon>Hymenobacteraceae</taxon>
        <taxon>Hymenobacter</taxon>
    </lineage>
</organism>
<sequence length="564" mass="64024">MAPTSLTAPLPTTAAPATDASVRRPWKPYQRILFRIAFPFFVLMSLPSDFGWYKNLFTIDWLHGHYRDVYDIARFSPTFFLPGGAEGGAPALLGYDKWFVALGIALVIGIIWTLVDRKREEYEVLYYWLRVIVRFRAGIGIIGFGFTKVFPTQMPYPSIGLLNSDFGDMTAQKIFWLQIGIVPWYQVFTGLVETLAGVLLFFRRTTFLGAALLLGALGDIVFVNFAYDGGVHVYSSYFVLLAAFLMIQDIPNLYNLLIKEQYTVPHHYYPRFREAWLRYTRLGLKTATIGIFLVYLTYLEYENFTYDPYKQPAQKGVAALRGLYNVTEFRLNGQTIPYSPLDSVRWQQATFEKWTTLTYKVNRPLKLDLSNGGGSPMRDINRTFETTGLAGGQRVFYYDADTIDHTLYLQSKIRTGNDRRGRRNRDEAVAQKRVPKGSSIAAAHTNGYGGDFGGSYLGGNDAERQAKYQASLAEWISPTALAHIGDETAKINPSAYSTRRVRGVKAEQRPEKRDHMILTYQATDDGKHVVLRGLNEKKDSLYVVLDRVDRKYTLSESTLSAGQY</sequence>
<evidence type="ECO:0008006" key="5">
    <source>
        <dbReference type="Google" id="ProtNLM"/>
    </source>
</evidence>
<dbReference type="Proteomes" id="UP000194873">
    <property type="component" value="Unassembled WGS sequence"/>
</dbReference>
<evidence type="ECO:0000256" key="2">
    <source>
        <dbReference type="SAM" id="Phobius"/>
    </source>
</evidence>
<feature type="transmembrane region" description="Helical" evidence="2">
    <location>
        <begin position="127"/>
        <end position="146"/>
    </location>
</feature>
<feature type="transmembrane region" description="Helical" evidence="2">
    <location>
        <begin position="98"/>
        <end position="115"/>
    </location>
</feature>
<keyword evidence="2" id="KW-1133">Transmembrane helix</keyword>
<feature type="region of interest" description="Disordered" evidence="1">
    <location>
        <begin position="414"/>
        <end position="445"/>
    </location>
</feature>
<protein>
    <recommendedName>
        <fullName evidence="5">DoxX family protein</fullName>
    </recommendedName>
</protein>
<feature type="transmembrane region" description="Helical" evidence="2">
    <location>
        <begin position="207"/>
        <end position="227"/>
    </location>
</feature>
<evidence type="ECO:0000256" key="1">
    <source>
        <dbReference type="SAM" id="MobiDB-lite"/>
    </source>
</evidence>